<organism evidence="11">
    <name type="scientific">marine metagenome</name>
    <dbReference type="NCBI Taxonomy" id="408172"/>
    <lineage>
        <taxon>unclassified sequences</taxon>
        <taxon>metagenomes</taxon>
        <taxon>ecological metagenomes</taxon>
    </lineage>
</organism>
<dbReference type="GO" id="GO:0022857">
    <property type="term" value="F:transmembrane transporter activity"/>
    <property type="evidence" value="ECO:0007669"/>
    <property type="project" value="TreeGrafter"/>
</dbReference>
<dbReference type="Pfam" id="PF04290">
    <property type="entry name" value="DctQ"/>
    <property type="match status" value="1"/>
</dbReference>
<dbReference type="GO" id="GO:0005886">
    <property type="term" value="C:plasma membrane"/>
    <property type="evidence" value="ECO:0007669"/>
    <property type="project" value="UniProtKB-SubCell"/>
</dbReference>
<feature type="transmembrane region" description="Helical" evidence="8">
    <location>
        <begin position="130"/>
        <end position="148"/>
    </location>
</feature>
<feature type="domain" description="TRAP C4-dicarboxylate transport system permease DctM subunit" evidence="10">
    <location>
        <begin position="189"/>
        <end position="579"/>
    </location>
</feature>
<evidence type="ECO:0000256" key="5">
    <source>
        <dbReference type="ARBA" id="ARBA00022692"/>
    </source>
</evidence>
<feature type="transmembrane region" description="Helical" evidence="8">
    <location>
        <begin position="534"/>
        <end position="559"/>
    </location>
</feature>
<evidence type="ECO:0000256" key="8">
    <source>
        <dbReference type="SAM" id="Phobius"/>
    </source>
</evidence>
<feature type="transmembrane region" description="Helical" evidence="8">
    <location>
        <begin position="155"/>
        <end position="172"/>
    </location>
</feature>
<feature type="transmembrane region" description="Helical" evidence="8">
    <location>
        <begin position="492"/>
        <end position="522"/>
    </location>
</feature>
<dbReference type="InterPro" id="IPR055348">
    <property type="entry name" value="DctQ"/>
</dbReference>
<dbReference type="AlphaFoldDB" id="A0A381XED3"/>
<evidence type="ECO:0000256" key="2">
    <source>
        <dbReference type="ARBA" id="ARBA00022448"/>
    </source>
</evidence>
<sequence>MKIINKVENFAACIIFILLVLLPFSDLIIREIIRPFFSGIAKIPASQTLVSHLTLLIGFSGAIIASRDSKLLSLSNTSLFNDKVSGFSKHVTKWVSIFTVLLLAIGSLDLVLIELSFQYPVFIAPSLPRWIFQSAMPLGYFIIFIHLAGKMRNNIFSFSGLLTILLIILFLVSQDTLRENGFILIFGIIMFIFSVLNGAPIFTVLAGLGILLFWFDYVPISAVIAEAYRIVVSPHLATIPLFTLAGYFLAESKASDRLVNVFKAVFGWLPGGTPVIVLLICGFFTALTGGSGVTILALGGLLFPMLIKDGYKKKFSLGLITASGSIGLLFPPSLPLILYGVTAGISIKSIFIAGILPGIFLIIVLSLWTVYSGELDKVEKNNFNLNDSINACWETKWELFIPFIVLYGIFGGHAKLVETAAFTVVYIFVIETFIYKDIDKKDIINIIVSCATLVGGVLIIIGAAMGLTSYMVDAQIPMKILSVMKELVSSKYVFLILLNIFLLIIGCLMDIFSAIIIVVPLIAPLGLYYGVDPIHLAIIFIANLELGYLTPPVGMNLFLSAYRFDEKMPEIYKSTFPFF</sequence>
<feature type="transmembrane region" description="Helical" evidence="8">
    <location>
        <begin position="184"/>
        <end position="215"/>
    </location>
</feature>
<evidence type="ECO:0000313" key="11">
    <source>
        <dbReference type="EMBL" id="SVA63105.1"/>
    </source>
</evidence>
<feature type="transmembrane region" description="Helical" evidence="8">
    <location>
        <begin position="275"/>
        <end position="303"/>
    </location>
</feature>
<feature type="transmembrane region" description="Helical" evidence="8">
    <location>
        <begin position="94"/>
        <end position="118"/>
    </location>
</feature>
<feature type="transmembrane region" description="Helical" evidence="8">
    <location>
        <begin position="350"/>
        <end position="371"/>
    </location>
</feature>
<evidence type="ECO:0000259" key="9">
    <source>
        <dbReference type="Pfam" id="PF04290"/>
    </source>
</evidence>
<keyword evidence="2" id="KW-0813">Transport</keyword>
<keyword evidence="4" id="KW-0997">Cell inner membrane</keyword>
<comment type="subcellular location">
    <subcellularLocation>
        <location evidence="1">Cell inner membrane</location>
        <topology evidence="1">Multi-pass membrane protein</topology>
    </subcellularLocation>
</comment>
<reference evidence="11" key="1">
    <citation type="submission" date="2018-05" db="EMBL/GenBank/DDBJ databases">
        <authorList>
            <person name="Lanie J.A."/>
            <person name="Ng W.-L."/>
            <person name="Kazmierczak K.M."/>
            <person name="Andrzejewski T.M."/>
            <person name="Davidsen T.M."/>
            <person name="Wayne K.J."/>
            <person name="Tettelin H."/>
            <person name="Glass J.I."/>
            <person name="Rusch D."/>
            <person name="Podicherti R."/>
            <person name="Tsui H.-C.T."/>
            <person name="Winkler M.E."/>
        </authorList>
    </citation>
    <scope>NUCLEOTIDE SEQUENCE</scope>
</reference>
<keyword evidence="3" id="KW-1003">Cell membrane</keyword>
<keyword evidence="5 8" id="KW-0812">Transmembrane</keyword>
<feature type="transmembrane region" description="Helical" evidence="8">
    <location>
        <begin position="7"/>
        <end position="29"/>
    </location>
</feature>
<evidence type="ECO:0000256" key="1">
    <source>
        <dbReference type="ARBA" id="ARBA00004429"/>
    </source>
</evidence>
<accession>A0A381XED3</accession>
<evidence type="ECO:0000259" key="10">
    <source>
        <dbReference type="Pfam" id="PF06808"/>
    </source>
</evidence>
<keyword evidence="6 8" id="KW-1133">Transmembrane helix</keyword>
<feature type="transmembrane region" description="Helical" evidence="8">
    <location>
        <begin position="315"/>
        <end position="338"/>
    </location>
</feature>
<keyword evidence="7 8" id="KW-0472">Membrane</keyword>
<feature type="transmembrane region" description="Helical" evidence="8">
    <location>
        <begin position="49"/>
        <end position="66"/>
    </location>
</feature>
<dbReference type="PANTHER" id="PTHR33362">
    <property type="entry name" value="SIALIC ACID TRAP TRANSPORTER PERMEASE PROTEIN SIAT-RELATED"/>
    <property type="match status" value="1"/>
</dbReference>
<dbReference type="EMBL" id="UINC01014877">
    <property type="protein sequence ID" value="SVA63105.1"/>
    <property type="molecule type" value="Genomic_DNA"/>
</dbReference>
<gene>
    <name evidence="11" type="ORF">METZ01_LOCUS115959</name>
</gene>
<evidence type="ECO:0000256" key="7">
    <source>
        <dbReference type="ARBA" id="ARBA00023136"/>
    </source>
</evidence>
<evidence type="ECO:0000256" key="4">
    <source>
        <dbReference type="ARBA" id="ARBA00022519"/>
    </source>
</evidence>
<dbReference type="InterPro" id="IPR004681">
    <property type="entry name" value="TRAP_DctM"/>
</dbReference>
<feature type="non-terminal residue" evidence="11">
    <location>
        <position position="579"/>
    </location>
</feature>
<protein>
    <submittedName>
        <fullName evidence="11">Uncharacterized protein</fullName>
    </submittedName>
</protein>
<feature type="transmembrane region" description="Helical" evidence="8">
    <location>
        <begin position="446"/>
        <end position="472"/>
    </location>
</feature>
<dbReference type="InterPro" id="IPR010656">
    <property type="entry name" value="DctM"/>
</dbReference>
<feature type="domain" description="Tripartite ATP-independent periplasmic transporters DctQ component" evidence="9">
    <location>
        <begin position="41"/>
        <end position="153"/>
    </location>
</feature>
<feature type="transmembrane region" description="Helical" evidence="8">
    <location>
        <begin position="227"/>
        <end position="250"/>
    </location>
</feature>
<dbReference type="NCBIfam" id="TIGR00786">
    <property type="entry name" value="dctM"/>
    <property type="match status" value="1"/>
</dbReference>
<evidence type="ECO:0000256" key="3">
    <source>
        <dbReference type="ARBA" id="ARBA00022475"/>
    </source>
</evidence>
<name>A0A381XED3_9ZZZZ</name>
<evidence type="ECO:0000256" key="6">
    <source>
        <dbReference type="ARBA" id="ARBA00022989"/>
    </source>
</evidence>
<proteinExistence type="predicted"/>
<dbReference type="Pfam" id="PF06808">
    <property type="entry name" value="DctM"/>
    <property type="match status" value="1"/>
</dbReference>
<feature type="transmembrane region" description="Helical" evidence="8">
    <location>
        <begin position="416"/>
        <end position="434"/>
    </location>
</feature>